<feature type="transmembrane region" description="Helical" evidence="1">
    <location>
        <begin position="35"/>
        <end position="53"/>
    </location>
</feature>
<feature type="transmembrane region" description="Helical" evidence="1">
    <location>
        <begin position="187"/>
        <end position="205"/>
    </location>
</feature>
<gene>
    <name evidence="2" type="ORF">FGL98_15530</name>
</gene>
<reference evidence="2 3" key="1">
    <citation type="submission" date="2019-05" db="EMBL/GenBank/DDBJ databases">
        <authorList>
            <person name="Lee S.D."/>
        </authorList>
    </citation>
    <scope>NUCLEOTIDE SEQUENCE [LARGE SCALE GENOMIC DNA]</scope>
    <source>
        <strain evidence="2 3">C5-26</strain>
    </source>
</reference>
<proteinExistence type="predicted"/>
<keyword evidence="1" id="KW-0812">Transmembrane</keyword>
<feature type="transmembrane region" description="Helical" evidence="1">
    <location>
        <begin position="141"/>
        <end position="167"/>
    </location>
</feature>
<dbReference type="EMBL" id="VCQV01000023">
    <property type="protein sequence ID" value="TWP34953.1"/>
    <property type="molecule type" value="Genomic_DNA"/>
</dbReference>
<reference evidence="2 3" key="2">
    <citation type="submission" date="2019-08" db="EMBL/GenBank/DDBJ databases">
        <title>Jejuicoccus antrihumi gen. nov., sp. nov., a new member of the family Dermacoccaceae isolated from a cave.</title>
        <authorList>
            <person name="Schumann P."/>
            <person name="Kim I.S."/>
        </authorList>
    </citation>
    <scope>NUCLEOTIDE SEQUENCE [LARGE SCALE GENOMIC DNA]</scope>
    <source>
        <strain evidence="2 3">C5-26</strain>
    </source>
</reference>
<evidence type="ECO:0000256" key="1">
    <source>
        <dbReference type="SAM" id="Phobius"/>
    </source>
</evidence>
<dbReference type="OrthoDB" id="5190419at2"/>
<comment type="caution">
    <text evidence="2">The sequence shown here is derived from an EMBL/GenBank/DDBJ whole genome shotgun (WGS) entry which is preliminary data.</text>
</comment>
<keyword evidence="1" id="KW-1133">Transmembrane helix</keyword>
<feature type="transmembrane region" description="Helical" evidence="1">
    <location>
        <begin position="249"/>
        <end position="268"/>
    </location>
</feature>
<dbReference type="Proteomes" id="UP000320244">
    <property type="component" value="Unassembled WGS sequence"/>
</dbReference>
<feature type="transmembrane region" description="Helical" evidence="1">
    <location>
        <begin position="296"/>
        <end position="318"/>
    </location>
</feature>
<dbReference type="RefSeq" id="WP_146318068.1">
    <property type="nucleotide sequence ID" value="NZ_VCQV01000023.1"/>
</dbReference>
<dbReference type="AlphaFoldDB" id="A0A563DYC6"/>
<accession>A0A563DYC6</accession>
<evidence type="ECO:0000313" key="3">
    <source>
        <dbReference type="Proteomes" id="UP000320244"/>
    </source>
</evidence>
<feature type="transmembrane region" description="Helical" evidence="1">
    <location>
        <begin position="275"/>
        <end position="290"/>
    </location>
</feature>
<feature type="transmembrane region" description="Helical" evidence="1">
    <location>
        <begin position="119"/>
        <end position="135"/>
    </location>
</feature>
<sequence>MQQTRSAPGGTVDSTGAAGGVRASGRIRASGSWRGWLTCLLGLAWLVDAALQYQPYMFTKAFPHDIIRPTAAGNPGWVRGPIDWSATLMSHHLVLLNAAFASLQLVIALGLLWRRTRKPALVVSIAWALSVWWMGEGLGGILIGPVSLLDGLPGGALLYAVIAVLLWPRRSAPEGSAPRSVATDSPLGRFGALGLWVVLWAWFAIETLLPANRAAGAMHDTVAGMADGEPHWIRSINTWGADLLAGRGLAASIVLAVCLLLIAGCLFVPSLTRPGLVLAIALSLVIWVVAQDFGEIATGTATDVNAAPLLALLALCYWPTSRRRTHRPLR</sequence>
<evidence type="ECO:0000313" key="2">
    <source>
        <dbReference type="EMBL" id="TWP34953.1"/>
    </source>
</evidence>
<protein>
    <submittedName>
        <fullName evidence="2">Uncharacterized protein</fullName>
    </submittedName>
</protein>
<organism evidence="2 3">
    <name type="scientific">Leekyejoonella antrihumi</name>
    <dbReference type="NCBI Taxonomy" id="1660198"/>
    <lineage>
        <taxon>Bacteria</taxon>
        <taxon>Bacillati</taxon>
        <taxon>Actinomycetota</taxon>
        <taxon>Actinomycetes</taxon>
        <taxon>Micrococcales</taxon>
        <taxon>Dermacoccaceae</taxon>
        <taxon>Leekyejoonella</taxon>
    </lineage>
</organism>
<keyword evidence="3" id="KW-1185">Reference proteome</keyword>
<name>A0A563DYC6_9MICO</name>
<feature type="transmembrane region" description="Helical" evidence="1">
    <location>
        <begin position="93"/>
        <end position="112"/>
    </location>
</feature>
<keyword evidence="1" id="KW-0472">Membrane</keyword>